<dbReference type="SUPFAM" id="SSF52980">
    <property type="entry name" value="Restriction endonuclease-like"/>
    <property type="match status" value="1"/>
</dbReference>
<dbReference type="InterPro" id="IPR011335">
    <property type="entry name" value="Restrct_endonuc-II-like"/>
</dbReference>
<name>A0ABU5F8G8_9BACT</name>
<comment type="caution">
    <text evidence="2">The sequence shown here is derived from an EMBL/GenBank/DDBJ whole genome shotgun (WGS) entry which is preliminary data.</text>
</comment>
<protein>
    <submittedName>
        <fullName evidence="2">Uma2 family endonuclease</fullName>
    </submittedName>
</protein>
<reference evidence="3" key="1">
    <citation type="journal article" date="2023" name="Mar. Drugs">
        <title>Gemmata algarum, a Novel Planctomycete Isolated from an Algal Mat, Displays Antimicrobial Activity.</title>
        <authorList>
            <person name="Kumar G."/>
            <person name="Kallscheuer N."/>
            <person name="Kashif M."/>
            <person name="Ahamad S."/>
            <person name="Jagadeeshwari U."/>
            <person name="Pannikurungottu S."/>
            <person name="Haufschild T."/>
            <person name="Kabuu M."/>
            <person name="Sasikala C."/>
            <person name="Jogler C."/>
            <person name="Ramana C."/>
        </authorList>
    </citation>
    <scope>NUCLEOTIDE SEQUENCE [LARGE SCALE GENOMIC DNA]</scope>
    <source>
        <strain evidence="3">JC673</strain>
    </source>
</reference>
<dbReference type="EMBL" id="JAXBLV010000230">
    <property type="protein sequence ID" value="MDY3563057.1"/>
    <property type="molecule type" value="Genomic_DNA"/>
</dbReference>
<keyword evidence="2" id="KW-0255">Endonuclease</keyword>
<dbReference type="Pfam" id="PF05685">
    <property type="entry name" value="Uma2"/>
    <property type="match status" value="1"/>
</dbReference>
<dbReference type="InterPro" id="IPR008538">
    <property type="entry name" value="Uma2"/>
</dbReference>
<dbReference type="RefSeq" id="WP_320689311.1">
    <property type="nucleotide sequence ID" value="NZ_JAXBLV010000230.1"/>
</dbReference>
<keyword evidence="2" id="KW-0378">Hydrolase</keyword>
<sequence length="217" mass="23410">MTATQPALKTFADLHAKLGGVPLDRIRLHPALGTATEVDLERAGKPTCELIDGVLVEKAIGTFESFLGIHIARLIGNHVEANDLGVVTGEAGLIRLGPDHVRAPDVTFIPWSEFPNDEMPQDEAFWSVAPGLIVEVLSPGNTTAEIDRKLAEFFKVGCKLAWIIDPRAKAAKAYTSAKKFKELDETGTLDGGKVLPGFTLSLADLFASTQRGKKKPR</sequence>
<dbReference type="PANTHER" id="PTHR34107">
    <property type="entry name" value="SLL0198 PROTEIN-RELATED"/>
    <property type="match status" value="1"/>
</dbReference>
<accession>A0ABU5F8G8</accession>
<keyword evidence="3" id="KW-1185">Reference proteome</keyword>
<evidence type="ECO:0000313" key="3">
    <source>
        <dbReference type="Proteomes" id="UP001272242"/>
    </source>
</evidence>
<dbReference type="GO" id="GO:0004519">
    <property type="term" value="F:endonuclease activity"/>
    <property type="evidence" value="ECO:0007669"/>
    <property type="project" value="UniProtKB-KW"/>
</dbReference>
<feature type="domain" description="Putative restriction endonuclease" evidence="1">
    <location>
        <begin position="42"/>
        <end position="202"/>
    </location>
</feature>
<organism evidence="2 3">
    <name type="scientific">Gemmata algarum</name>
    <dbReference type="NCBI Taxonomy" id="2975278"/>
    <lineage>
        <taxon>Bacteria</taxon>
        <taxon>Pseudomonadati</taxon>
        <taxon>Planctomycetota</taxon>
        <taxon>Planctomycetia</taxon>
        <taxon>Gemmatales</taxon>
        <taxon>Gemmataceae</taxon>
        <taxon>Gemmata</taxon>
    </lineage>
</organism>
<gene>
    <name evidence="2" type="ORF">R5W23_004556</name>
</gene>
<keyword evidence="2" id="KW-0540">Nuclease</keyword>
<evidence type="ECO:0000313" key="2">
    <source>
        <dbReference type="EMBL" id="MDY3563057.1"/>
    </source>
</evidence>
<evidence type="ECO:0000259" key="1">
    <source>
        <dbReference type="Pfam" id="PF05685"/>
    </source>
</evidence>
<dbReference type="PANTHER" id="PTHR34107:SF1">
    <property type="entry name" value="SLL0198 PROTEIN"/>
    <property type="match status" value="1"/>
</dbReference>
<proteinExistence type="predicted"/>
<dbReference type="Proteomes" id="UP001272242">
    <property type="component" value="Unassembled WGS sequence"/>
</dbReference>
<dbReference type="Gene3D" id="3.90.1570.10">
    <property type="entry name" value="tt1808, chain A"/>
    <property type="match status" value="1"/>
</dbReference>
<dbReference type="InterPro" id="IPR012296">
    <property type="entry name" value="Nuclease_put_TT1808"/>
</dbReference>
<dbReference type="CDD" id="cd06260">
    <property type="entry name" value="DUF820-like"/>
    <property type="match status" value="1"/>
</dbReference>